<dbReference type="InterPro" id="IPR004761">
    <property type="entry name" value="Spore_GerAB"/>
</dbReference>
<dbReference type="RefSeq" id="WP_007061663.1">
    <property type="nucleotide sequence ID" value="NZ_ACVI01000044.1"/>
</dbReference>
<feature type="transmembrane region" description="Helical" evidence="8">
    <location>
        <begin position="216"/>
        <end position="239"/>
    </location>
</feature>
<evidence type="ECO:0000256" key="1">
    <source>
        <dbReference type="ARBA" id="ARBA00004141"/>
    </source>
</evidence>
<feature type="transmembrane region" description="Helical" evidence="8">
    <location>
        <begin position="187"/>
        <end position="204"/>
    </location>
</feature>
<evidence type="ECO:0000256" key="4">
    <source>
        <dbReference type="ARBA" id="ARBA00022544"/>
    </source>
</evidence>
<feature type="transmembrane region" description="Helical" evidence="8">
    <location>
        <begin position="304"/>
        <end position="322"/>
    </location>
</feature>
<evidence type="ECO:0000256" key="7">
    <source>
        <dbReference type="ARBA" id="ARBA00023136"/>
    </source>
</evidence>
<dbReference type="GO" id="GO:0009847">
    <property type="term" value="P:spore germination"/>
    <property type="evidence" value="ECO:0007669"/>
    <property type="project" value="InterPro"/>
</dbReference>
<keyword evidence="6 8" id="KW-1133">Transmembrane helix</keyword>
<organism evidence="9 10">
    <name type="scientific">Clostridium carboxidivorans P7</name>
    <dbReference type="NCBI Taxonomy" id="536227"/>
    <lineage>
        <taxon>Bacteria</taxon>
        <taxon>Bacillati</taxon>
        <taxon>Bacillota</taxon>
        <taxon>Clostridia</taxon>
        <taxon>Eubacteriales</taxon>
        <taxon>Clostridiaceae</taxon>
        <taxon>Clostridium</taxon>
    </lineage>
</organism>
<dbReference type="PANTHER" id="PTHR34975">
    <property type="entry name" value="SPORE GERMINATION PROTEIN A2"/>
    <property type="match status" value="1"/>
</dbReference>
<keyword evidence="10" id="KW-1185">Reference proteome</keyword>
<evidence type="ECO:0000256" key="6">
    <source>
        <dbReference type="ARBA" id="ARBA00022989"/>
    </source>
</evidence>
<reference evidence="9 10" key="1">
    <citation type="submission" date="2009-06" db="EMBL/GenBank/DDBJ databases">
        <title>The draft genome of Clostridium carboxidivorans P7.</title>
        <authorList>
            <consortium name="US DOE Joint Genome Institute (JGI-PGF)"/>
            <person name="Lucas S."/>
            <person name="Copeland A."/>
            <person name="Lapidus A."/>
            <person name="Glavina del Rio T."/>
            <person name="Tice H."/>
            <person name="Bruce D."/>
            <person name="Goodwin L."/>
            <person name="Pitluck S."/>
            <person name="Larimer F."/>
            <person name="Land M.L."/>
            <person name="Hauser L."/>
            <person name="Hemme C.L."/>
        </authorList>
    </citation>
    <scope>NUCLEOTIDE SEQUENCE [LARGE SCALE GENOMIC DNA]</scope>
    <source>
        <strain evidence="9 10">P7</strain>
    </source>
</reference>
<comment type="similarity">
    <text evidence="2">Belongs to the amino acid-polyamine-organocation (APC) superfamily. Spore germination protein (SGP) (TC 2.A.3.9) family.</text>
</comment>
<evidence type="ECO:0000256" key="8">
    <source>
        <dbReference type="SAM" id="Phobius"/>
    </source>
</evidence>
<name>C6PVG1_9CLOT</name>
<evidence type="ECO:0000313" key="10">
    <source>
        <dbReference type="Proteomes" id="UP000004198"/>
    </source>
</evidence>
<keyword evidence="4" id="KW-0309">Germination</keyword>
<dbReference type="PATRIC" id="fig|536227.13.peg.4477"/>
<gene>
    <name evidence="9" type="ORF">CcarbDRAFT_2778</name>
</gene>
<dbReference type="NCBIfam" id="TIGR00912">
    <property type="entry name" value="2A0309"/>
    <property type="match status" value="1"/>
</dbReference>
<evidence type="ECO:0000256" key="3">
    <source>
        <dbReference type="ARBA" id="ARBA00022448"/>
    </source>
</evidence>
<dbReference type="eggNOG" id="COG0531">
    <property type="taxonomic scope" value="Bacteria"/>
</dbReference>
<evidence type="ECO:0000313" key="9">
    <source>
        <dbReference type="EMBL" id="EET86803.1"/>
    </source>
</evidence>
<keyword evidence="3" id="KW-0813">Transport</keyword>
<feature type="transmembrane region" description="Helical" evidence="8">
    <location>
        <begin position="40"/>
        <end position="59"/>
    </location>
</feature>
<keyword evidence="5 8" id="KW-0812">Transmembrane</keyword>
<feature type="transmembrane region" description="Helical" evidence="8">
    <location>
        <begin position="147"/>
        <end position="167"/>
    </location>
</feature>
<comment type="caution">
    <text evidence="9">The sequence shown here is derived from an EMBL/GenBank/DDBJ whole genome shotgun (WGS) entry which is preliminary data.</text>
</comment>
<feature type="transmembrane region" description="Helical" evidence="8">
    <location>
        <begin position="334"/>
        <end position="354"/>
    </location>
</feature>
<proteinExistence type="inferred from homology"/>
<protein>
    <submittedName>
        <fullName evidence="9">Spore germination protein</fullName>
    </submittedName>
</protein>
<dbReference type="STRING" id="536227.Ccar_21595"/>
<dbReference type="AlphaFoldDB" id="C6PVG1"/>
<dbReference type="Gene3D" id="1.20.1740.10">
    <property type="entry name" value="Amino acid/polyamine transporter I"/>
    <property type="match status" value="1"/>
</dbReference>
<dbReference type="GO" id="GO:0016020">
    <property type="term" value="C:membrane"/>
    <property type="evidence" value="ECO:0007669"/>
    <property type="project" value="UniProtKB-SubCell"/>
</dbReference>
<feature type="transmembrane region" description="Helical" evidence="8">
    <location>
        <begin position="271"/>
        <end position="292"/>
    </location>
</feature>
<dbReference type="Pfam" id="PF03845">
    <property type="entry name" value="Spore_permease"/>
    <property type="match status" value="1"/>
</dbReference>
<accession>C6PVG1</accession>
<dbReference type="Proteomes" id="UP000004198">
    <property type="component" value="Unassembled WGS sequence"/>
</dbReference>
<sequence length="370" mass="41972">MINKNFITSYGLFSTVVVTVVGIGIFAYPSELAAIVGNDGWIVTLLAGFIAYVLAYLIYKVVKINNFNKFLNLMENNFGKIFGGILSIIFVAYTTFSMSIGMRSFVEVIKMYLLEKTPTEFLIVVTIITGSYLIRGEIDNLVKFNEIAFGIMFLPIILILLLTLNHLDFTNIFPIFNNAPINYLKGMNAAVFTFTGFELMYLFLPFVKNKAGIKKCILKSIGFVTAFYTIIVIFCIAIFSKAQTETLLWPTITMVKSISIPGAFIERWEGIVMAMWIIFYFTTFINYYYFSADIVKDVFRLKDVKLSMLIIVPFIYAIAMYPQNIAELYEMGRTGTHAFAVYVLIVLPLLLLLINKVRGNQERGGEQNET</sequence>
<feature type="transmembrane region" description="Helical" evidence="8">
    <location>
        <begin position="7"/>
        <end position="28"/>
    </location>
</feature>
<feature type="transmembrane region" description="Helical" evidence="8">
    <location>
        <begin position="118"/>
        <end position="135"/>
    </location>
</feature>
<dbReference type="KEGG" id="cck:Ccar_21595"/>
<dbReference type="EMBL" id="ACVI01000044">
    <property type="protein sequence ID" value="EET86803.1"/>
    <property type="molecule type" value="Genomic_DNA"/>
</dbReference>
<feature type="transmembrane region" description="Helical" evidence="8">
    <location>
        <begin position="80"/>
        <end position="106"/>
    </location>
</feature>
<comment type="subcellular location">
    <subcellularLocation>
        <location evidence="1">Membrane</location>
        <topology evidence="1">Multi-pass membrane protein</topology>
    </subcellularLocation>
</comment>
<dbReference type="PANTHER" id="PTHR34975:SF2">
    <property type="entry name" value="SPORE GERMINATION PROTEIN A2"/>
    <property type="match status" value="1"/>
</dbReference>
<evidence type="ECO:0000256" key="2">
    <source>
        <dbReference type="ARBA" id="ARBA00007998"/>
    </source>
</evidence>
<evidence type="ECO:0000256" key="5">
    <source>
        <dbReference type="ARBA" id="ARBA00022692"/>
    </source>
</evidence>
<keyword evidence="7 8" id="KW-0472">Membrane</keyword>